<feature type="region of interest" description="Disordered" evidence="1">
    <location>
        <begin position="220"/>
        <end position="245"/>
    </location>
</feature>
<name>A0A8J1XK97_OWEFU</name>
<feature type="non-terminal residue" evidence="2">
    <location>
        <position position="1"/>
    </location>
</feature>
<sequence length="245" mass="28733">DIPAGHYTTNCITCNRTCHERCYIPDDSDKAGCWAMDKRTGTCRICPQKCHWQSHKNMPFIMVIKRRAVTKTSAELYARYQQGMQDKMTAEGLIQKLHEDFESHQTSTLMLTEEVRQTVEHLNEIALKPNPLSTLDYIDTLIDSEMAERKPGHKQRVEELRKLRTRTEVFVKMIHEGADPFNDYRIKIMDMKPKQNSEQGVFGRFQNFVTFSWEMVKEGLRRQPKRKRARRWEKSSSGYVPSSKV</sequence>
<comment type="caution">
    <text evidence="2">The sequence shown here is derived from an EMBL/GenBank/DDBJ whole genome shotgun (WGS) entry which is preliminary data.</text>
</comment>
<dbReference type="PANTHER" id="PTHR32046">
    <property type="entry name" value="G DOMAIN-CONTAINING PROTEIN"/>
    <property type="match status" value="1"/>
</dbReference>
<evidence type="ECO:0000256" key="1">
    <source>
        <dbReference type="SAM" id="MobiDB-lite"/>
    </source>
</evidence>
<evidence type="ECO:0000313" key="2">
    <source>
        <dbReference type="EMBL" id="CAH1776359.1"/>
    </source>
</evidence>
<dbReference type="PANTHER" id="PTHR32046:SF14">
    <property type="match status" value="1"/>
</dbReference>
<organism evidence="2 3">
    <name type="scientific">Owenia fusiformis</name>
    <name type="common">Polychaete worm</name>
    <dbReference type="NCBI Taxonomy" id="6347"/>
    <lineage>
        <taxon>Eukaryota</taxon>
        <taxon>Metazoa</taxon>
        <taxon>Spiralia</taxon>
        <taxon>Lophotrochozoa</taxon>
        <taxon>Annelida</taxon>
        <taxon>Polychaeta</taxon>
        <taxon>Sedentaria</taxon>
        <taxon>Canalipalpata</taxon>
        <taxon>Sabellida</taxon>
        <taxon>Oweniida</taxon>
        <taxon>Oweniidae</taxon>
        <taxon>Owenia</taxon>
    </lineage>
</organism>
<reference evidence="2" key="1">
    <citation type="submission" date="2022-03" db="EMBL/GenBank/DDBJ databases">
        <authorList>
            <person name="Martin C."/>
        </authorList>
    </citation>
    <scope>NUCLEOTIDE SEQUENCE</scope>
</reference>
<accession>A0A8J1XK97</accession>
<feature type="compositionally biased region" description="Polar residues" evidence="1">
    <location>
        <begin position="235"/>
        <end position="245"/>
    </location>
</feature>
<evidence type="ECO:0000313" key="3">
    <source>
        <dbReference type="Proteomes" id="UP000749559"/>
    </source>
</evidence>
<proteinExistence type="predicted"/>
<feature type="compositionally biased region" description="Basic residues" evidence="1">
    <location>
        <begin position="222"/>
        <end position="231"/>
    </location>
</feature>
<protein>
    <submittedName>
        <fullName evidence="2">Uncharacterized protein</fullName>
    </submittedName>
</protein>
<keyword evidence="3" id="KW-1185">Reference proteome</keyword>
<gene>
    <name evidence="2" type="ORF">OFUS_LOCUS3539</name>
</gene>
<dbReference type="AlphaFoldDB" id="A0A8J1XK97"/>
<dbReference type="EMBL" id="CAIIXF020000002">
    <property type="protein sequence ID" value="CAH1776359.1"/>
    <property type="molecule type" value="Genomic_DNA"/>
</dbReference>
<dbReference type="Proteomes" id="UP000749559">
    <property type="component" value="Unassembled WGS sequence"/>
</dbReference>
<dbReference type="OrthoDB" id="10067955at2759"/>